<comment type="cofactor">
    <cofactor evidence="7">
        <name>Zn(2+)</name>
        <dbReference type="ChEBI" id="CHEBI:29105"/>
    </cofactor>
    <text evidence="7">Binds 1 zinc ion per subunit.</text>
</comment>
<dbReference type="GO" id="GO:0003700">
    <property type="term" value="F:DNA-binding transcription factor activity"/>
    <property type="evidence" value="ECO:0007669"/>
    <property type="project" value="UniProtKB-UniRule"/>
</dbReference>
<comment type="caution">
    <text evidence="9">The sequence shown here is derived from an EMBL/GenBank/DDBJ whole genome shotgun (WGS) entry which is preliminary data.</text>
</comment>
<dbReference type="GO" id="GO:0045892">
    <property type="term" value="P:negative regulation of DNA-templated transcription"/>
    <property type="evidence" value="ECO:0007669"/>
    <property type="project" value="TreeGrafter"/>
</dbReference>
<comment type="similarity">
    <text evidence="1 8">Belongs to the Fur family.</text>
</comment>
<dbReference type="EMBL" id="QFFI01000006">
    <property type="protein sequence ID" value="PWG64405.1"/>
    <property type="molecule type" value="Genomic_DNA"/>
</dbReference>
<evidence type="ECO:0000313" key="10">
    <source>
        <dbReference type="Proteomes" id="UP000245474"/>
    </source>
</evidence>
<dbReference type="Gene3D" id="3.30.1490.190">
    <property type="match status" value="1"/>
</dbReference>
<keyword evidence="5 8" id="KW-0238">DNA-binding</keyword>
<name>A0A2U2N596_9GAMM</name>
<keyword evidence="2 8" id="KW-0678">Repressor</keyword>
<dbReference type="AlphaFoldDB" id="A0A2U2N596"/>
<dbReference type="InterPro" id="IPR036390">
    <property type="entry name" value="WH_DNA-bd_sf"/>
</dbReference>
<feature type="binding site" evidence="7">
    <location>
        <position position="152"/>
    </location>
    <ligand>
        <name>Zn(2+)</name>
        <dbReference type="ChEBI" id="CHEBI:29105"/>
    </ligand>
</feature>
<dbReference type="GO" id="GO:0008270">
    <property type="term" value="F:zinc ion binding"/>
    <property type="evidence" value="ECO:0007669"/>
    <property type="project" value="TreeGrafter"/>
</dbReference>
<keyword evidence="8" id="KW-0408">Iron</keyword>
<organism evidence="9 10">
    <name type="scientific">Sediminicurvatus halobius</name>
    <dbReference type="NCBI Taxonomy" id="2182432"/>
    <lineage>
        <taxon>Bacteria</taxon>
        <taxon>Pseudomonadati</taxon>
        <taxon>Pseudomonadota</taxon>
        <taxon>Gammaproteobacteria</taxon>
        <taxon>Chromatiales</taxon>
        <taxon>Ectothiorhodospiraceae</taxon>
        <taxon>Sediminicurvatus</taxon>
    </lineage>
</organism>
<feature type="binding site" evidence="7">
    <location>
        <position position="155"/>
    </location>
    <ligand>
        <name>Zn(2+)</name>
        <dbReference type="ChEBI" id="CHEBI:29105"/>
    </ligand>
</feature>
<dbReference type="CDD" id="cd07153">
    <property type="entry name" value="Fur_like"/>
    <property type="match status" value="1"/>
</dbReference>
<dbReference type="Pfam" id="PF01475">
    <property type="entry name" value="FUR"/>
    <property type="match status" value="1"/>
</dbReference>
<gene>
    <name evidence="8" type="primary">fur</name>
    <name evidence="9" type="ORF">DEM34_05485</name>
</gene>
<dbReference type="Proteomes" id="UP000245474">
    <property type="component" value="Unassembled WGS sequence"/>
</dbReference>
<accession>A0A2U2N596</accession>
<keyword evidence="3 7" id="KW-0862">Zinc</keyword>
<feature type="binding site" evidence="7">
    <location>
        <position position="112"/>
    </location>
    <ligand>
        <name>Zn(2+)</name>
        <dbReference type="ChEBI" id="CHEBI:29105"/>
    </ligand>
</feature>
<evidence type="ECO:0000256" key="7">
    <source>
        <dbReference type="PIRSR" id="PIRSR602481-1"/>
    </source>
</evidence>
<evidence type="ECO:0000256" key="2">
    <source>
        <dbReference type="ARBA" id="ARBA00022491"/>
    </source>
</evidence>
<dbReference type="Gene3D" id="1.10.10.10">
    <property type="entry name" value="Winged helix-like DNA-binding domain superfamily/Winged helix DNA-binding domain"/>
    <property type="match status" value="1"/>
</dbReference>
<dbReference type="FunFam" id="1.10.10.10:FF:000137">
    <property type="entry name" value="Zinc uptake transcriptional repressor"/>
    <property type="match status" value="1"/>
</dbReference>
<keyword evidence="4 8" id="KW-0805">Transcription regulation</keyword>
<dbReference type="InterPro" id="IPR043135">
    <property type="entry name" value="Fur_C"/>
</dbReference>
<sequence length="164" mass="18416">MVSPFPGRGHDHAHCVADALAVADRLCAERGVRLTPLRRRVLEMVWQSHRPVKAYDLLDQLRERRQRAAPPTVYRALEFLRHEGLVHRLESLNAFVGCGDPRHAHAGQFLICRRCEAVAELSDPEITRLIAERAQALGFHLGSQTIELDGLCPGCQAEVCDRPE</sequence>
<dbReference type="InterPro" id="IPR036388">
    <property type="entry name" value="WH-like_DNA-bd_sf"/>
</dbReference>
<comment type="subunit">
    <text evidence="8">Homodimer.</text>
</comment>
<reference evidence="9 10" key="1">
    <citation type="submission" date="2018-05" db="EMBL/GenBank/DDBJ databases">
        <title>Spiribacter halobius sp. nov., a moderately halophilic bacterium isolated from marine solar saltern.</title>
        <authorList>
            <person name="Zheng W.-S."/>
            <person name="Lu D.-C."/>
            <person name="Du Z.-J."/>
        </authorList>
    </citation>
    <scope>NUCLEOTIDE SEQUENCE [LARGE SCALE GENOMIC DNA]</scope>
    <source>
        <strain evidence="9 10">E85</strain>
    </source>
</reference>
<feature type="binding site" evidence="7">
    <location>
        <position position="115"/>
    </location>
    <ligand>
        <name>Zn(2+)</name>
        <dbReference type="ChEBI" id="CHEBI:29105"/>
    </ligand>
</feature>
<dbReference type="PANTHER" id="PTHR33202">
    <property type="entry name" value="ZINC UPTAKE REGULATION PROTEIN"/>
    <property type="match status" value="1"/>
</dbReference>
<proteinExistence type="inferred from homology"/>
<evidence type="ECO:0000313" key="9">
    <source>
        <dbReference type="EMBL" id="PWG64405.1"/>
    </source>
</evidence>
<keyword evidence="6 8" id="KW-0804">Transcription</keyword>
<evidence type="ECO:0000256" key="4">
    <source>
        <dbReference type="ARBA" id="ARBA00023015"/>
    </source>
</evidence>
<dbReference type="InterPro" id="IPR002481">
    <property type="entry name" value="FUR"/>
</dbReference>
<keyword evidence="10" id="KW-1185">Reference proteome</keyword>
<evidence type="ECO:0000256" key="8">
    <source>
        <dbReference type="RuleBase" id="RU364037"/>
    </source>
</evidence>
<dbReference type="SUPFAM" id="SSF46785">
    <property type="entry name" value="Winged helix' DNA-binding domain"/>
    <property type="match status" value="1"/>
</dbReference>
<evidence type="ECO:0000256" key="3">
    <source>
        <dbReference type="ARBA" id="ARBA00022833"/>
    </source>
</evidence>
<keyword evidence="8" id="KW-0963">Cytoplasm</keyword>
<keyword evidence="7 8" id="KW-0479">Metal-binding</keyword>
<dbReference type="GO" id="GO:0005829">
    <property type="term" value="C:cytosol"/>
    <property type="evidence" value="ECO:0007669"/>
    <property type="project" value="TreeGrafter"/>
</dbReference>
<protein>
    <recommendedName>
        <fullName evidence="8">Ferric uptake regulation protein</fullName>
    </recommendedName>
</protein>
<dbReference type="GO" id="GO:0000976">
    <property type="term" value="F:transcription cis-regulatory region binding"/>
    <property type="evidence" value="ECO:0007669"/>
    <property type="project" value="TreeGrafter"/>
</dbReference>
<evidence type="ECO:0000256" key="1">
    <source>
        <dbReference type="ARBA" id="ARBA00007957"/>
    </source>
</evidence>
<evidence type="ECO:0000256" key="6">
    <source>
        <dbReference type="ARBA" id="ARBA00023163"/>
    </source>
</evidence>
<evidence type="ECO:0000256" key="5">
    <source>
        <dbReference type="ARBA" id="ARBA00023125"/>
    </source>
</evidence>
<dbReference type="PANTHER" id="PTHR33202:SF6">
    <property type="entry name" value="ZINC UPTAKE REGULATION PROTEIN"/>
    <property type="match status" value="1"/>
</dbReference>
<dbReference type="OrthoDB" id="9801127at2"/>
<dbReference type="GO" id="GO:1900376">
    <property type="term" value="P:regulation of secondary metabolite biosynthetic process"/>
    <property type="evidence" value="ECO:0007669"/>
    <property type="project" value="TreeGrafter"/>
</dbReference>
<comment type="subcellular location">
    <subcellularLocation>
        <location evidence="8">Cytoplasm</location>
    </subcellularLocation>
</comment>